<dbReference type="EMBL" id="PFUT01000007">
    <property type="protein sequence ID" value="PJB09369.1"/>
    <property type="molecule type" value="Genomic_DNA"/>
</dbReference>
<name>A0A2M7ZVJ7_9BACT</name>
<accession>A0A2M7ZVJ7</accession>
<reference evidence="2" key="1">
    <citation type="submission" date="2017-09" db="EMBL/GenBank/DDBJ databases">
        <title>Depth-based differentiation of microbial function through sediment-hosted aquifers and enrichment of novel symbionts in the deep terrestrial subsurface.</title>
        <authorList>
            <person name="Probst A.J."/>
            <person name="Ladd B."/>
            <person name="Jarett J.K."/>
            <person name="Geller-Mcgrath D.E."/>
            <person name="Sieber C.M.K."/>
            <person name="Emerson J.B."/>
            <person name="Anantharaman K."/>
            <person name="Thomas B.C."/>
            <person name="Malmstrom R."/>
            <person name="Stieglmeier M."/>
            <person name="Klingl A."/>
            <person name="Woyke T."/>
            <person name="Ryan C.M."/>
            <person name="Banfield J.F."/>
        </authorList>
    </citation>
    <scope>NUCLEOTIDE SEQUENCE [LARGE SCALE GENOMIC DNA]</scope>
</reference>
<dbReference type="Pfam" id="PF08843">
    <property type="entry name" value="AbiEii"/>
    <property type="match status" value="1"/>
</dbReference>
<dbReference type="InterPro" id="IPR014942">
    <property type="entry name" value="AbiEii"/>
</dbReference>
<proteinExistence type="predicted"/>
<comment type="caution">
    <text evidence="1">The sequence shown here is derived from an EMBL/GenBank/DDBJ whole genome shotgun (WGS) entry which is preliminary data.</text>
</comment>
<organism evidence="1 2">
    <name type="scientific">bacterium (Candidatus Gribaldobacteria) CG_4_9_14_3_um_filter_36_15</name>
    <dbReference type="NCBI Taxonomy" id="2014269"/>
    <lineage>
        <taxon>Bacteria</taxon>
        <taxon>Candidatus Gribaldobacteria</taxon>
    </lineage>
</organism>
<evidence type="ECO:0000313" key="2">
    <source>
        <dbReference type="Proteomes" id="UP000229156"/>
    </source>
</evidence>
<evidence type="ECO:0000313" key="1">
    <source>
        <dbReference type="EMBL" id="PJB09369.1"/>
    </source>
</evidence>
<protein>
    <submittedName>
        <fullName evidence="1">Uncharacterized protein</fullName>
    </submittedName>
</protein>
<dbReference type="Proteomes" id="UP000229156">
    <property type="component" value="Unassembled WGS sequence"/>
</dbReference>
<feature type="non-terminal residue" evidence="1">
    <location>
        <position position="1"/>
    </location>
</feature>
<gene>
    <name evidence="1" type="ORF">CO121_00260</name>
</gene>
<dbReference type="AlphaFoldDB" id="A0A2M7ZVJ7"/>
<sequence length="163" mass="19601">YTKKRFNSSELQRLFERKFKEIILLQKAEGTLIVKIDGVAVSFFQYPYPLIFSLIEYQNFPPLASKEDIAAMKIIAISDRGTKRDFIDIYFLLEEFSLKEILDFVKKKYPNFNIYVGLRGLTYFVDAEKKQKRRLYLFHSVFWSEVKKILIKEVKKYQKEWLK</sequence>